<dbReference type="PaxDb" id="4113-PGSC0003DMT400091726"/>
<accession>M1DN96</accession>
<evidence type="ECO:0000313" key="2">
    <source>
        <dbReference type="Proteomes" id="UP000011115"/>
    </source>
</evidence>
<name>M1DN96_SOLTU</name>
<sequence length="196" mass="22141">MLDVISMKLETIKDVHTGDMVASIEEIKETNSEQAVPRSIYADGDLYGESIEEDVWKVEISNQSSAISRSVIGLDQILEANGDDEYQIEEEVDIEVSETNKMLFESSEAAKISIEEMVREYGSRFYVSVETLQEIDSVSLDKIIVKKLRERGSLKTLQGDNLHGLTDDEESLSFEEARGARKKLLRFLPRCGSKLR</sequence>
<organism evidence="1 2">
    <name type="scientific">Solanum tuberosum</name>
    <name type="common">Potato</name>
    <dbReference type="NCBI Taxonomy" id="4113"/>
    <lineage>
        <taxon>Eukaryota</taxon>
        <taxon>Viridiplantae</taxon>
        <taxon>Streptophyta</taxon>
        <taxon>Embryophyta</taxon>
        <taxon>Tracheophyta</taxon>
        <taxon>Spermatophyta</taxon>
        <taxon>Magnoliopsida</taxon>
        <taxon>eudicotyledons</taxon>
        <taxon>Gunneridae</taxon>
        <taxon>Pentapetalae</taxon>
        <taxon>asterids</taxon>
        <taxon>lamiids</taxon>
        <taxon>Solanales</taxon>
        <taxon>Solanaceae</taxon>
        <taxon>Solanoideae</taxon>
        <taxon>Solaneae</taxon>
        <taxon>Solanum</taxon>
    </lineage>
</organism>
<dbReference type="AlphaFoldDB" id="M1DN96"/>
<protein>
    <submittedName>
        <fullName evidence="1">Uncharacterized protein</fullName>
    </submittedName>
</protein>
<dbReference type="Proteomes" id="UP000011115">
    <property type="component" value="Unassembled WGS sequence"/>
</dbReference>
<reference evidence="1" key="2">
    <citation type="submission" date="2015-06" db="UniProtKB">
        <authorList>
            <consortium name="EnsemblPlants"/>
        </authorList>
    </citation>
    <scope>IDENTIFICATION</scope>
    <source>
        <strain evidence="1">DM1-3 516 R44</strain>
    </source>
</reference>
<dbReference type="STRING" id="4113.M1DN96"/>
<keyword evidence="2" id="KW-1185">Reference proteome</keyword>
<dbReference type="InParanoid" id="M1DN96"/>
<reference evidence="2" key="1">
    <citation type="journal article" date="2011" name="Nature">
        <title>Genome sequence and analysis of the tuber crop potato.</title>
        <authorList>
            <consortium name="The Potato Genome Sequencing Consortium"/>
        </authorList>
    </citation>
    <scope>NUCLEOTIDE SEQUENCE [LARGE SCALE GENOMIC DNA]</scope>
    <source>
        <strain evidence="2">cv. DM1-3 516 R44</strain>
    </source>
</reference>
<evidence type="ECO:0000313" key="1">
    <source>
        <dbReference type="EnsemblPlants" id="PGSC0003DMT400091726"/>
    </source>
</evidence>
<dbReference type="Gramene" id="PGSC0003DMT400091726">
    <property type="protein sequence ID" value="PGSC0003DMT400091726"/>
    <property type="gene ID" value="PGSC0003DMG400041297"/>
</dbReference>
<dbReference type="EnsemblPlants" id="PGSC0003DMT400091726">
    <property type="protein sequence ID" value="PGSC0003DMT400091726"/>
    <property type="gene ID" value="PGSC0003DMG400041297"/>
</dbReference>
<proteinExistence type="predicted"/>
<dbReference type="HOGENOM" id="CLU_091520_0_0_1"/>